<feature type="region of interest" description="Disordered" evidence="10">
    <location>
        <begin position="174"/>
        <end position="200"/>
    </location>
</feature>
<dbReference type="GO" id="GO:0005634">
    <property type="term" value="C:nucleus"/>
    <property type="evidence" value="ECO:0007669"/>
    <property type="project" value="TreeGrafter"/>
</dbReference>
<dbReference type="SUPFAM" id="SSF53335">
    <property type="entry name" value="S-adenosyl-L-methionine-dependent methyltransferases"/>
    <property type="match status" value="2"/>
</dbReference>
<proteinExistence type="inferred from homology"/>
<organism evidence="11 12">
    <name type="scientific">Fasciola gigantica</name>
    <name type="common">Giant liver fluke</name>
    <dbReference type="NCBI Taxonomy" id="46835"/>
    <lineage>
        <taxon>Eukaryota</taxon>
        <taxon>Metazoa</taxon>
        <taxon>Spiralia</taxon>
        <taxon>Lophotrochozoa</taxon>
        <taxon>Platyhelminthes</taxon>
        <taxon>Trematoda</taxon>
        <taxon>Digenea</taxon>
        <taxon>Plagiorchiida</taxon>
        <taxon>Echinostomata</taxon>
        <taxon>Echinostomatoidea</taxon>
        <taxon>Fasciolidae</taxon>
        <taxon>Fasciola</taxon>
    </lineage>
</organism>
<gene>
    <name evidence="11" type="ORF">FGIG_07485</name>
</gene>
<feature type="non-terminal residue" evidence="11">
    <location>
        <position position="1"/>
    </location>
</feature>
<evidence type="ECO:0000256" key="10">
    <source>
        <dbReference type="SAM" id="MobiDB-lite"/>
    </source>
</evidence>
<feature type="compositionally biased region" description="Basic residues" evidence="10">
    <location>
        <begin position="365"/>
        <end position="374"/>
    </location>
</feature>
<dbReference type="InterPro" id="IPR029063">
    <property type="entry name" value="SAM-dependent_MTases_sf"/>
</dbReference>
<dbReference type="InterPro" id="IPR042296">
    <property type="entry name" value="tRNA_met_Trm1_C"/>
</dbReference>
<evidence type="ECO:0000256" key="3">
    <source>
        <dbReference type="ARBA" id="ARBA00022679"/>
    </source>
</evidence>
<evidence type="ECO:0000256" key="8">
    <source>
        <dbReference type="ARBA" id="ARBA00051897"/>
    </source>
</evidence>
<dbReference type="PANTHER" id="PTHR10631:SF3">
    <property type="entry name" value="TRNA (GUANINE(26)-N(2))-DIMETHYLTRANSFERASE"/>
    <property type="match status" value="1"/>
</dbReference>
<keyword evidence="5 9" id="KW-0819">tRNA processing</keyword>
<sequence>CSRYSISSFYANISTEGRLFSLHSASLTSPYFLIYGFRAFIQGLRVLLHSIQQAASRHSRVIEPLISLSVDFYARVFVRLWSSPGAVKGIAAKHAICYTCSGCGSLIMQPLGHAIPGPRRVAPARGPPVGPSCAVCNSPFLVSGPLWNGPLHSRSFLRSFLDSLGAAPDLAKSDEVMKPPHENASVATENGKQSDPTENNYPLVSELLSQLPEGYSYSSGLTKPELPTDLSHILGTFKRIVGMCTVAYEELPDVTLCYRSDHLSAVLGTVIPPMLDLYSALLNAGYRVSSSHTDMNVFKTDAPISFIWDVFLAYRNRIRSEERMNIDQKRLPVNECNSDKKDSHDSDGDHDAAVNPSIYLESNRQRKRRLRRSRSGGDLERDGLQAEEVEENYRHNRHIVRAKLLSRPLNPRVDFTIHPLANPPSRVAGLIRYQMKPEKFWGPKARPKLSKTES</sequence>
<dbReference type="EC" id="2.1.1.216" evidence="7 9"/>
<dbReference type="GO" id="GO:0160104">
    <property type="term" value="F:tRNA (guanine(26)-N2)-dimethyltransferase activity"/>
    <property type="evidence" value="ECO:0007669"/>
    <property type="project" value="UniProtKB-UniRule"/>
</dbReference>
<dbReference type="Gene3D" id="3.30.56.70">
    <property type="entry name" value="N2,N2-dimethylguanosine tRNA methyltransferase, C-terminal domain"/>
    <property type="match status" value="1"/>
</dbReference>
<keyword evidence="3 9" id="KW-0808">Transferase</keyword>
<comment type="caution">
    <text evidence="11">The sequence shown here is derived from an EMBL/GenBank/DDBJ whole genome shotgun (WGS) entry which is preliminary data.</text>
</comment>
<dbReference type="InterPro" id="IPR002905">
    <property type="entry name" value="Trm1"/>
</dbReference>
<dbReference type="Proteomes" id="UP000316759">
    <property type="component" value="Unassembled WGS sequence"/>
</dbReference>
<evidence type="ECO:0000256" key="4">
    <source>
        <dbReference type="ARBA" id="ARBA00022691"/>
    </source>
</evidence>
<dbReference type="Gene3D" id="3.40.50.150">
    <property type="entry name" value="Vaccinia Virus protein VP39"/>
    <property type="match status" value="1"/>
</dbReference>
<keyword evidence="6 9" id="KW-0694">RNA-binding</keyword>
<evidence type="ECO:0000256" key="5">
    <source>
        <dbReference type="ARBA" id="ARBA00022694"/>
    </source>
</evidence>
<dbReference type="Pfam" id="PF02005">
    <property type="entry name" value="TRM"/>
    <property type="match status" value="2"/>
</dbReference>
<evidence type="ECO:0000256" key="1">
    <source>
        <dbReference type="ARBA" id="ARBA00022555"/>
    </source>
</evidence>
<comment type="similarity">
    <text evidence="9">Belongs to the class I-like SAM-binding methyltransferase superfamily. Trm1 family.</text>
</comment>
<evidence type="ECO:0000313" key="11">
    <source>
        <dbReference type="EMBL" id="TPP60952.1"/>
    </source>
</evidence>
<feature type="compositionally biased region" description="Polar residues" evidence="10">
    <location>
        <begin position="185"/>
        <end position="200"/>
    </location>
</feature>
<dbReference type="STRING" id="46835.A0A504YGT5"/>
<evidence type="ECO:0000256" key="2">
    <source>
        <dbReference type="ARBA" id="ARBA00022603"/>
    </source>
</evidence>
<reference evidence="11 12" key="1">
    <citation type="submission" date="2019-04" db="EMBL/GenBank/DDBJ databases">
        <title>Annotation for the trematode Fasciola gigantica.</title>
        <authorList>
            <person name="Choi Y.-J."/>
        </authorList>
    </citation>
    <scope>NUCLEOTIDE SEQUENCE [LARGE SCALE GENOMIC DNA]</scope>
    <source>
        <strain evidence="11">Uganda_cow_1</strain>
    </source>
</reference>
<dbReference type="FunFam" id="3.30.56.70:FF:000001">
    <property type="entry name" value="tRNA (guanine(26)-N(2))-dimethyltransferase"/>
    <property type="match status" value="1"/>
</dbReference>
<dbReference type="GO" id="GO:0002940">
    <property type="term" value="P:tRNA N2-guanine methylation"/>
    <property type="evidence" value="ECO:0007669"/>
    <property type="project" value="TreeGrafter"/>
</dbReference>
<dbReference type="GO" id="GO:0000049">
    <property type="term" value="F:tRNA binding"/>
    <property type="evidence" value="ECO:0007669"/>
    <property type="project" value="UniProtKB-UniRule"/>
</dbReference>
<evidence type="ECO:0000256" key="6">
    <source>
        <dbReference type="ARBA" id="ARBA00022884"/>
    </source>
</evidence>
<keyword evidence="2 9" id="KW-0489">Methyltransferase</keyword>
<comment type="catalytic activity">
    <reaction evidence="8 9">
        <text>guanosine(26) in tRNA + 2 S-adenosyl-L-methionine = N(2)-dimethylguanosine(26) in tRNA + 2 S-adenosyl-L-homocysteine + 2 H(+)</text>
        <dbReference type="Rhea" id="RHEA:43140"/>
        <dbReference type="Rhea" id="RHEA-COMP:10359"/>
        <dbReference type="Rhea" id="RHEA-COMP:10360"/>
        <dbReference type="ChEBI" id="CHEBI:15378"/>
        <dbReference type="ChEBI" id="CHEBI:57856"/>
        <dbReference type="ChEBI" id="CHEBI:59789"/>
        <dbReference type="ChEBI" id="CHEBI:74269"/>
        <dbReference type="ChEBI" id="CHEBI:74513"/>
        <dbReference type="EC" id="2.1.1.216"/>
    </reaction>
</comment>
<evidence type="ECO:0000313" key="12">
    <source>
        <dbReference type="Proteomes" id="UP000316759"/>
    </source>
</evidence>
<dbReference type="PANTHER" id="PTHR10631">
    <property type="entry name" value="N 2 ,N 2 -DIMETHYLGUANOSINE TRNA METHYLTRANSFERASE"/>
    <property type="match status" value="1"/>
</dbReference>
<evidence type="ECO:0000256" key="7">
    <source>
        <dbReference type="ARBA" id="ARBA00039099"/>
    </source>
</evidence>
<evidence type="ECO:0000256" key="9">
    <source>
        <dbReference type="PROSITE-ProRule" id="PRU00958"/>
    </source>
</evidence>
<protein>
    <recommendedName>
        <fullName evidence="7 9">tRNA (guanine(26)-N(2))-dimethyltransferase</fullName>
        <ecNumber evidence="7 9">2.1.1.216</ecNumber>
    </recommendedName>
</protein>
<dbReference type="EMBL" id="SUNJ01008773">
    <property type="protein sequence ID" value="TPP60952.1"/>
    <property type="molecule type" value="Genomic_DNA"/>
</dbReference>
<keyword evidence="1 9" id="KW-0820">tRNA-binding</keyword>
<keyword evidence="4 9" id="KW-0949">S-adenosyl-L-methionine</keyword>
<keyword evidence="12" id="KW-1185">Reference proteome</keyword>
<accession>A0A504YGT5</accession>
<dbReference type="OrthoDB" id="6349953at2759"/>
<feature type="compositionally biased region" description="Basic and acidic residues" evidence="10">
    <location>
        <begin position="330"/>
        <end position="352"/>
    </location>
</feature>
<feature type="region of interest" description="Disordered" evidence="10">
    <location>
        <begin position="330"/>
        <end position="383"/>
    </location>
</feature>
<dbReference type="PROSITE" id="PS51626">
    <property type="entry name" value="SAM_MT_TRM1"/>
    <property type="match status" value="1"/>
</dbReference>
<dbReference type="AlphaFoldDB" id="A0A504YGT5"/>
<name>A0A504YGT5_FASGI</name>